<dbReference type="RefSeq" id="WP_102205490.1">
    <property type="nucleotide sequence ID" value="NZ_CAWNVR010000540.1"/>
</dbReference>
<protein>
    <recommendedName>
        <fullName evidence="3">DUF3352 domain-containing protein</fullName>
    </recommendedName>
</protein>
<accession>A0A2N6K036</accession>
<evidence type="ECO:0008006" key="3">
    <source>
        <dbReference type="Google" id="ProtNLM"/>
    </source>
</evidence>
<keyword evidence="2" id="KW-1185">Reference proteome</keyword>
<dbReference type="EMBL" id="NRQW01000424">
    <property type="protein sequence ID" value="PLZ87089.1"/>
    <property type="molecule type" value="Genomic_DNA"/>
</dbReference>
<organism evidence="1 2">
    <name type="scientific">Fischerella muscicola CCMEE 5323</name>
    <dbReference type="NCBI Taxonomy" id="2019572"/>
    <lineage>
        <taxon>Bacteria</taxon>
        <taxon>Bacillati</taxon>
        <taxon>Cyanobacteriota</taxon>
        <taxon>Cyanophyceae</taxon>
        <taxon>Nostocales</taxon>
        <taxon>Hapalosiphonaceae</taxon>
        <taxon>Fischerella</taxon>
    </lineage>
</organism>
<evidence type="ECO:0000313" key="2">
    <source>
        <dbReference type="Proteomes" id="UP000235036"/>
    </source>
</evidence>
<name>A0A2N6K036_FISMU</name>
<evidence type="ECO:0000313" key="1">
    <source>
        <dbReference type="EMBL" id="PLZ87089.1"/>
    </source>
</evidence>
<dbReference type="PROSITE" id="PS51257">
    <property type="entry name" value="PROKAR_LIPOPROTEIN"/>
    <property type="match status" value="1"/>
</dbReference>
<sequence length="557" mass="60592">MKQGLFFRSLAAILMMLLFITISGCSNLSGANSLVGISGTTQQPGAAIFVSQQAPVMISILVNPDKLQALEREGELSKLKTSLLANTSIDYKQDIQPWLENEITLAVTTQDIDRDPSNGQQPGYLMALATKNPEKSREFVDLLFSKRAIAGSNLTTEQYEGIKLIFDSPQLDPKSKIQTSLAGAAVGNDFVLFANDPKVLREAINNVQAPDLNITTSSQYQQAVKQIPKGALAVAFLNLPNIAQWQGLKLPEPATYDSEIVSVVLTNKGLLAETSLLAQAETAPPLEPLSQPVGALQYIPTSAGLAIAGKNLSSLPNSNLTQVWEQIKVAISGSEKDVVSGLIKPVVDVQADSDINLKEDIFSWVQGEYAIGLLPRPGQANPDFVFVVEKTETTPAGIARLDEIASSKGLSLNTFDIDKQKISAWTQLKATKVADPQQREKYTIEAKVSGVHISQGNYEIFASNLETMNEVLNTKNYSLISDRQFKNSIAAIPQPNQGYVYLDWAKSREILQSQFPILKLAEILAKPIFENLRSLTISSYGSDTGIFKSGVFFQIGK</sequence>
<reference evidence="1 2" key="1">
    <citation type="submission" date="2017-08" db="EMBL/GenBank/DDBJ databases">
        <title>Genomes of Fischerella (Mastigocladus) sp. strains.</title>
        <authorList>
            <person name="Miller S.R."/>
        </authorList>
    </citation>
    <scope>NUCLEOTIDE SEQUENCE [LARGE SCALE GENOMIC DNA]</scope>
    <source>
        <strain evidence="1 2">CCMEE 5323</strain>
    </source>
</reference>
<dbReference type="AlphaFoldDB" id="A0A2N6K036"/>
<proteinExistence type="predicted"/>
<dbReference type="Proteomes" id="UP000235036">
    <property type="component" value="Unassembled WGS sequence"/>
</dbReference>
<gene>
    <name evidence="1" type="ORF">CEN44_18285</name>
</gene>
<dbReference type="InterPro" id="IPR021787">
    <property type="entry name" value="DUF3352"/>
</dbReference>
<dbReference type="Pfam" id="PF11832">
    <property type="entry name" value="DUF3352"/>
    <property type="match status" value="1"/>
</dbReference>
<comment type="caution">
    <text evidence="1">The sequence shown here is derived from an EMBL/GenBank/DDBJ whole genome shotgun (WGS) entry which is preliminary data.</text>
</comment>